<sequence length="101" mass="10852">MRKPPRSAPVLLLSLALAAGLPAGCASTGAPVDVTGAEVATRDLGNGDTLEEYRVGGQLRMVKITPARGAPYYLYDRDGDGALDRDQADDIPQTYWKLFSW</sequence>
<accession>A0ABW3LZX8</accession>
<name>A0ABW3LZX8_9GAMM</name>
<feature type="signal peptide" evidence="1">
    <location>
        <begin position="1"/>
        <end position="25"/>
    </location>
</feature>
<evidence type="ECO:0000256" key="1">
    <source>
        <dbReference type="SAM" id="SignalP"/>
    </source>
</evidence>
<proteinExistence type="predicted"/>
<dbReference type="Pfam" id="PF11191">
    <property type="entry name" value="DUF2782"/>
    <property type="match status" value="1"/>
</dbReference>
<feature type="chain" id="PRO_5045300100" evidence="1">
    <location>
        <begin position="26"/>
        <end position="101"/>
    </location>
</feature>
<organism evidence="2 3">
    <name type="scientific">Pseudoxanthomonas kaohsiungensis</name>
    <dbReference type="NCBI Taxonomy" id="283923"/>
    <lineage>
        <taxon>Bacteria</taxon>
        <taxon>Pseudomonadati</taxon>
        <taxon>Pseudomonadota</taxon>
        <taxon>Gammaproteobacteria</taxon>
        <taxon>Lysobacterales</taxon>
        <taxon>Lysobacteraceae</taxon>
        <taxon>Pseudoxanthomonas</taxon>
    </lineage>
</organism>
<dbReference type="Gene3D" id="2.20.130.30">
    <property type="entry name" value="Protein of unknown function DUF2782"/>
    <property type="match status" value="1"/>
</dbReference>
<keyword evidence="3" id="KW-1185">Reference proteome</keyword>
<dbReference type="InterPro" id="IPR021357">
    <property type="entry name" value="DUF2782"/>
</dbReference>
<protein>
    <submittedName>
        <fullName evidence="2">DUF2782 domain-containing protein</fullName>
    </submittedName>
</protein>
<dbReference type="RefSeq" id="WP_162378444.1">
    <property type="nucleotide sequence ID" value="NZ_JBHTKN010000017.1"/>
</dbReference>
<evidence type="ECO:0000313" key="3">
    <source>
        <dbReference type="Proteomes" id="UP001597033"/>
    </source>
</evidence>
<keyword evidence="1" id="KW-0732">Signal</keyword>
<comment type="caution">
    <text evidence="2">The sequence shown here is derived from an EMBL/GenBank/DDBJ whole genome shotgun (WGS) entry which is preliminary data.</text>
</comment>
<evidence type="ECO:0000313" key="2">
    <source>
        <dbReference type="EMBL" id="MFD1043956.1"/>
    </source>
</evidence>
<reference evidence="3" key="1">
    <citation type="journal article" date="2019" name="Int. J. Syst. Evol. Microbiol.">
        <title>The Global Catalogue of Microorganisms (GCM) 10K type strain sequencing project: providing services to taxonomists for standard genome sequencing and annotation.</title>
        <authorList>
            <consortium name="The Broad Institute Genomics Platform"/>
            <consortium name="The Broad Institute Genome Sequencing Center for Infectious Disease"/>
            <person name="Wu L."/>
            <person name="Ma J."/>
        </authorList>
    </citation>
    <scope>NUCLEOTIDE SEQUENCE [LARGE SCALE GENOMIC DNA]</scope>
    <source>
        <strain evidence="3">CCUG 55854</strain>
    </source>
</reference>
<dbReference type="Proteomes" id="UP001597033">
    <property type="component" value="Unassembled WGS sequence"/>
</dbReference>
<gene>
    <name evidence="2" type="ORF">ACFQ2N_16510</name>
</gene>
<dbReference type="EMBL" id="JBHTKN010000017">
    <property type="protein sequence ID" value="MFD1043956.1"/>
    <property type="molecule type" value="Genomic_DNA"/>
</dbReference>